<dbReference type="GO" id="GO:0006897">
    <property type="term" value="P:endocytosis"/>
    <property type="evidence" value="ECO:0007669"/>
    <property type="project" value="TreeGrafter"/>
</dbReference>
<name>A0A814CL05_9BILA</name>
<sequence length="420" mass="48830">MNNDDIVSDIISLIHSTTKSNYIICSQLSSKIFSYLSQINLQDNQWNELNKAVERFEQNIDHPDLHQFQQLIETISICSNDYEERNYTLGRDRNILNDSINQLRDLLKSHLDLHCFLLAKLIQQQNIRVYLIDLMNLTGMNVGNQIHGILCDIVRFLCQIDPTFATSNVIDHPILLNCIQIIQTNTNNIYSKGDNTKSTVISALNLLTNLLLTNEPFPVNTNSQLSNSIFLKCIFQLIENNHDDDDDNDDELVLSSIKFLLSLNLRFDYPNQNPIIRTLIAIIEQISCQYLIERLILLFNRNIDPIEHKTTNSVIKFFADLFDDQNTTSDILLFDSDRRLIIEIISRELTDRLCTDEATTAYLSLLELILRKHTLTHENCSRYDELQACFQSYLSTENCLHENRFIINEIIRQHDWLSMI</sequence>
<evidence type="ECO:0008006" key="3">
    <source>
        <dbReference type="Google" id="ProtNLM"/>
    </source>
</evidence>
<gene>
    <name evidence="1" type="ORF">RFH988_LOCUS11361</name>
</gene>
<evidence type="ECO:0000313" key="1">
    <source>
        <dbReference type="EMBL" id="CAF0946033.1"/>
    </source>
</evidence>
<organism evidence="1 2">
    <name type="scientific">Rotaria sordida</name>
    <dbReference type="NCBI Taxonomy" id="392033"/>
    <lineage>
        <taxon>Eukaryota</taxon>
        <taxon>Metazoa</taxon>
        <taxon>Spiralia</taxon>
        <taxon>Gnathifera</taxon>
        <taxon>Rotifera</taxon>
        <taxon>Eurotatoria</taxon>
        <taxon>Bdelloidea</taxon>
        <taxon>Philodinida</taxon>
        <taxon>Philodinidae</taxon>
        <taxon>Rotaria</taxon>
    </lineage>
</organism>
<dbReference type="GO" id="GO:0071933">
    <property type="term" value="F:Arp2/3 complex binding"/>
    <property type="evidence" value="ECO:0007669"/>
    <property type="project" value="TreeGrafter"/>
</dbReference>
<dbReference type="AlphaFoldDB" id="A0A814CL05"/>
<protein>
    <recommendedName>
        <fullName evidence="3">SPIN90/Ldb17 leucine-rich domain-containing protein</fullName>
    </recommendedName>
</protein>
<dbReference type="EMBL" id="CAJNOO010000448">
    <property type="protein sequence ID" value="CAF0946033.1"/>
    <property type="molecule type" value="Genomic_DNA"/>
</dbReference>
<dbReference type="OrthoDB" id="445362at2759"/>
<dbReference type="InterPro" id="IPR030125">
    <property type="entry name" value="SPIN90/Ldb17"/>
</dbReference>
<accession>A0A814CL05</accession>
<dbReference type="PANTHER" id="PTHR13357:SF1">
    <property type="entry name" value="NCK-INTERACTING PROTEIN WITH SH3 DOMAIN"/>
    <property type="match status" value="1"/>
</dbReference>
<dbReference type="PANTHER" id="PTHR13357">
    <property type="entry name" value="SH3 ADAPTER PROTEIN SPIN90 NCK INTERACTING PROTEIN WITH SH3 DOMAIN"/>
    <property type="match status" value="1"/>
</dbReference>
<comment type="caution">
    <text evidence="1">The sequence shown here is derived from an EMBL/GenBank/DDBJ whole genome shotgun (WGS) entry which is preliminary data.</text>
</comment>
<dbReference type="Proteomes" id="UP000663882">
    <property type="component" value="Unassembled WGS sequence"/>
</dbReference>
<reference evidence="1" key="1">
    <citation type="submission" date="2021-02" db="EMBL/GenBank/DDBJ databases">
        <authorList>
            <person name="Nowell W R."/>
        </authorList>
    </citation>
    <scope>NUCLEOTIDE SEQUENCE</scope>
</reference>
<evidence type="ECO:0000313" key="2">
    <source>
        <dbReference type="Proteomes" id="UP000663882"/>
    </source>
</evidence>
<proteinExistence type="predicted"/>